<protein>
    <submittedName>
        <fullName evidence="1">CRAL-TRIO domain-containing protein</fullName>
    </submittedName>
</protein>
<dbReference type="InterPro" id="IPR036273">
    <property type="entry name" value="CRAL/TRIO_N_dom_sf"/>
</dbReference>
<name>A0A182FLR4_ANOAL</name>
<keyword evidence="2" id="KW-1185">Reference proteome</keyword>
<dbReference type="Gene3D" id="1.20.5.1200">
    <property type="entry name" value="Alpha-tocopherol transfer"/>
    <property type="match status" value="1"/>
</dbReference>
<dbReference type="GO" id="GO:1902936">
    <property type="term" value="F:phosphatidylinositol bisphosphate binding"/>
    <property type="evidence" value="ECO:0007669"/>
    <property type="project" value="TreeGrafter"/>
</dbReference>
<dbReference type="VEuPathDB" id="VectorBase:AALB20_029192"/>
<proteinExistence type="predicted"/>
<dbReference type="InterPro" id="IPR036865">
    <property type="entry name" value="CRAL-TRIO_dom_sf"/>
</dbReference>
<dbReference type="AlphaFoldDB" id="A0A182FLR4"/>
<evidence type="ECO:0000313" key="2">
    <source>
        <dbReference type="Proteomes" id="UP000069272"/>
    </source>
</evidence>
<organism evidence="1 2">
    <name type="scientific">Anopheles albimanus</name>
    <name type="common">New world malaria mosquito</name>
    <dbReference type="NCBI Taxonomy" id="7167"/>
    <lineage>
        <taxon>Eukaryota</taxon>
        <taxon>Metazoa</taxon>
        <taxon>Ecdysozoa</taxon>
        <taxon>Arthropoda</taxon>
        <taxon>Hexapoda</taxon>
        <taxon>Insecta</taxon>
        <taxon>Pterygota</taxon>
        <taxon>Neoptera</taxon>
        <taxon>Endopterygota</taxon>
        <taxon>Diptera</taxon>
        <taxon>Nematocera</taxon>
        <taxon>Culicoidea</taxon>
        <taxon>Culicidae</taxon>
        <taxon>Anophelinae</taxon>
        <taxon>Anopheles</taxon>
    </lineage>
</organism>
<dbReference type="Gene3D" id="1.10.8.20">
    <property type="entry name" value="N-terminal domain of phosphatidylinositol transfer protein sec14p"/>
    <property type="match status" value="1"/>
</dbReference>
<reference evidence="1 2" key="1">
    <citation type="journal article" date="2017" name="G3 (Bethesda)">
        <title>The Physical Genome Mapping of Anopheles albimanus Corrected Scaffold Misassemblies and Identified Interarm Rearrangements in Genus Anopheles.</title>
        <authorList>
            <person name="Artemov G.N."/>
            <person name="Peery A.N."/>
            <person name="Jiang X."/>
            <person name="Tu Z."/>
            <person name="Stegniy V.N."/>
            <person name="Sharakhova M.V."/>
            <person name="Sharakhov I.V."/>
        </authorList>
    </citation>
    <scope>NUCLEOTIDE SEQUENCE [LARGE SCALE GENOMIC DNA]</scope>
    <source>
        <strain evidence="1 2">ALBI9_A</strain>
    </source>
</reference>
<dbReference type="RefSeq" id="XP_035790383.1">
    <property type="nucleotide sequence ID" value="XM_035934490.1"/>
</dbReference>
<dbReference type="CDD" id="cd00170">
    <property type="entry name" value="SEC14"/>
    <property type="match status" value="1"/>
</dbReference>
<dbReference type="SMART" id="SM01100">
    <property type="entry name" value="CRAL_TRIO_N"/>
    <property type="match status" value="1"/>
</dbReference>
<dbReference type="InterPro" id="IPR011074">
    <property type="entry name" value="CRAL/TRIO_N_dom"/>
</dbReference>
<dbReference type="Gene3D" id="3.40.525.10">
    <property type="entry name" value="CRAL-TRIO lipid binding domain"/>
    <property type="match status" value="1"/>
</dbReference>
<evidence type="ECO:0000313" key="1">
    <source>
        <dbReference type="EnsemblMetazoa" id="AALB007473-PA"/>
    </source>
</evidence>
<dbReference type="PRINTS" id="PR00180">
    <property type="entry name" value="CRETINALDHBP"/>
</dbReference>
<dbReference type="PROSITE" id="PS50191">
    <property type="entry name" value="CRAL_TRIO"/>
    <property type="match status" value="1"/>
</dbReference>
<dbReference type="InterPro" id="IPR001251">
    <property type="entry name" value="CRAL-TRIO_dom"/>
</dbReference>
<dbReference type="STRING" id="7167.A0A182FLR4"/>
<dbReference type="PANTHER" id="PTHR10174">
    <property type="entry name" value="ALPHA-TOCOPHEROL TRANSFER PROTEIN-RELATED"/>
    <property type="match status" value="1"/>
</dbReference>
<accession>A0A182FLR4</accession>
<dbReference type="SUPFAM" id="SSF52087">
    <property type="entry name" value="CRAL/TRIO domain"/>
    <property type="match status" value="1"/>
</dbReference>
<dbReference type="GeneID" id="118465858"/>
<sequence length="314" mass="35500">MSNIRAISSAMTEIARVQINEDIIQVDSHLSVIRSWLVECNLQCGPIDDQFLVAFLRGCKFSLEKAKKKIVLFYNIRSELPQVIQNRDPINADVLRVIRMGVGVPLPKTEKMSDPKIFLIRVGKFNVSECTFADIFKVGTMINDILMRDDDQMVICGMALIIDLQGVTRSHLMHFEMNFLKKIAILSQDASPLRMQGIHILNPPPGLTTAMSIFNSLLSEKNQSKRIFVHGRDLQSLHKHFPPTLLPLEYGGSLGSVDDFVHEWETKMIENRTYLLEMASISCALKSPIIVENSGIKNSTKFGFEGSFRKLNFD</sequence>
<dbReference type="EnsemblMetazoa" id="AALB007473-RA">
    <property type="protein sequence ID" value="AALB007473-PA"/>
    <property type="gene ID" value="AALB007473"/>
</dbReference>
<dbReference type="KEGG" id="aali:118465858"/>
<dbReference type="GO" id="GO:0016020">
    <property type="term" value="C:membrane"/>
    <property type="evidence" value="ECO:0007669"/>
    <property type="project" value="TreeGrafter"/>
</dbReference>
<dbReference type="PANTHER" id="PTHR10174:SF216">
    <property type="entry name" value="CRAL-TRIO DOMAIN-CONTAINING PROTEIN-RELATED"/>
    <property type="match status" value="1"/>
</dbReference>
<dbReference type="Pfam" id="PF00650">
    <property type="entry name" value="CRAL_TRIO"/>
    <property type="match status" value="1"/>
</dbReference>
<reference evidence="1" key="2">
    <citation type="submission" date="2022-08" db="UniProtKB">
        <authorList>
            <consortium name="EnsemblMetazoa"/>
        </authorList>
    </citation>
    <scope>IDENTIFICATION</scope>
    <source>
        <strain evidence="1">STECLA/ALBI9_A</strain>
    </source>
</reference>
<dbReference type="SUPFAM" id="SSF46938">
    <property type="entry name" value="CRAL/TRIO N-terminal domain"/>
    <property type="match status" value="1"/>
</dbReference>
<dbReference type="SMART" id="SM00516">
    <property type="entry name" value="SEC14"/>
    <property type="match status" value="1"/>
</dbReference>
<dbReference type="Proteomes" id="UP000069272">
    <property type="component" value="Chromosome 3R"/>
</dbReference>
<dbReference type="OrthoDB" id="6682367at2759"/>
<dbReference type="VEuPathDB" id="VectorBase:AALB007473"/>